<evidence type="ECO:0000256" key="14">
    <source>
        <dbReference type="SAM" id="Coils"/>
    </source>
</evidence>
<name>A0A7L3H8T3_9PASS</name>
<keyword evidence="6" id="KW-0333">Golgi apparatus</keyword>
<feature type="region of interest" description="Disordered" evidence="15">
    <location>
        <begin position="14"/>
        <end position="58"/>
    </location>
</feature>
<dbReference type="EMBL" id="VZTT01044344">
    <property type="protein sequence ID" value="NXU01913.1"/>
    <property type="molecule type" value="Genomic_DNA"/>
</dbReference>
<dbReference type="FunFam" id="1.10.220.60:FF:000002">
    <property type="entry name" value="Golgin subfamily A member 1"/>
    <property type="match status" value="1"/>
</dbReference>
<keyword evidence="4" id="KW-0597">Phosphoprotein</keyword>
<sequence length="833" mass="95930">MFAKLKKKIAEEAAVAPRPAGAARIPRSVSKESITSVGADSGDDFASDGSSSREDLSSQLFRRNEQIRKLEVKLSDYADQIRNLQKMKEKLENALEKHQDSSMRKFQEQNEAHQASRAKMAEGMALALGKKDKEWMEILAQVEKEKKMLQTQLQEMREQSLNLFQKRDEIDELEGFQQQEIAKVKHMLLKKEECLGRAEQELEARAQELTQAKAELQEARSESSGLREDLQHLQQQLLELEARRDELMTAETNAENKITALELREQELQTVIQQLSVDLQNARVAGSGCEKRLEMLQVEHESLKVEYEQQKQKMTFEFAERDKLTEELQEKVSSLEKKLERNLSGDEHVQELLKEKAALEQRLEESRQQALTDRTRHSEAVTRLETQVNPPCTKKPITRVQALLGQCCGEEFLKPACNKELEEKLQIATETLKKSKEAAADQDLKIQKLQTDLEDERNQLQQQILSEKHQYDQKVTGLESQIAALEKAWESDKTTTQHRISQLENENENLKGSKEKYESSLKQQESELNRLKNEMSSRETVSVEIAKALEETRKQREELQQQVSHLNALIKEKDQLIDEKCDLLLKQKEELNQLSQDHEAALLQVQQLQLDIEASQSQAVEKEETARKEIDELKLQVQESLLAREQEKNALELEETTRALNNEHFPSPENCVVEQNGEVAAADVIQLQKDNRELEQQIAEKNKMIKQLQQRMAELKKTLQKELKIRPDSEVPELRANSEVPNASVTVTNNSDLNDSREINFEYLKHVVLKFMSCRESEAFHLIKAVSVLLNFSQEEENMLKETLEYKMSWFGSKPSPKGSIRPSISSPRTLWP</sequence>
<evidence type="ECO:0000256" key="8">
    <source>
        <dbReference type="ARBA" id="ARBA00023136"/>
    </source>
</evidence>
<dbReference type="Proteomes" id="UP000566314">
    <property type="component" value="Unassembled WGS sequence"/>
</dbReference>
<evidence type="ECO:0000256" key="9">
    <source>
        <dbReference type="ARBA" id="ARBA00023329"/>
    </source>
</evidence>
<evidence type="ECO:0000256" key="11">
    <source>
        <dbReference type="ARBA" id="ARBA00078935"/>
    </source>
</evidence>
<evidence type="ECO:0000256" key="12">
    <source>
        <dbReference type="ARBA" id="ARBA00093371"/>
    </source>
</evidence>
<feature type="compositionally biased region" description="Polar residues" evidence="15">
    <location>
        <begin position="823"/>
        <end position="833"/>
    </location>
</feature>
<evidence type="ECO:0000313" key="17">
    <source>
        <dbReference type="EMBL" id="NXU01913.1"/>
    </source>
</evidence>
<dbReference type="InterPro" id="IPR000237">
    <property type="entry name" value="GRIP_dom"/>
</dbReference>
<keyword evidence="9" id="KW-0968">Cytoplasmic vesicle</keyword>
<dbReference type="GO" id="GO:0000139">
    <property type="term" value="C:Golgi membrane"/>
    <property type="evidence" value="ECO:0007669"/>
    <property type="project" value="UniProtKB-SubCell"/>
</dbReference>
<evidence type="ECO:0000256" key="7">
    <source>
        <dbReference type="ARBA" id="ARBA00023054"/>
    </source>
</evidence>
<dbReference type="GO" id="GO:0001669">
    <property type="term" value="C:acrosomal vesicle"/>
    <property type="evidence" value="ECO:0007669"/>
    <property type="project" value="UniProtKB-SubCell"/>
</dbReference>
<dbReference type="Pfam" id="PF01465">
    <property type="entry name" value="GRIP"/>
    <property type="match status" value="1"/>
</dbReference>
<gene>
    <name evidence="17" type="primary">Golga1</name>
    <name evidence="17" type="ORF">BUPERY_R09466</name>
</gene>
<evidence type="ECO:0000259" key="16">
    <source>
        <dbReference type="PROSITE" id="PS50913"/>
    </source>
</evidence>
<keyword evidence="18" id="KW-1185">Reference proteome</keyword>
<dbReference type="PANTHER" id="PTHR23157:SF24">
    <property type="entry name" value="GOLGIN SUBFAMILY A MEMBER 1"/>
    <property type="match status" value="1"/>
</dbReference>
<feature type="region of interest" description="Disordered" evidence="15">
    <location>
        <begin position="813"/>
        <end position="833"/>
    </location>
</feature>
<evidence type="ECO:0000256" key="3">
    <source>
        <dbReference type="ARBA" id="ARBA00004395"/>
    </source>
</evidence>
<evidence type="ECO:0000256" key="4">
    <source>
        <dbReference type="ARBA" id="ARBA00022553"/>
    </source>
</evidence>
<dbReference type="SMART" id="SM00755">
    <property type="entry name" value="Grip"/>
    <property type="match status" value="1"/>
</dbReference>
<feature type="coiled-coil region" evidence="14">
    <location>
        <begin position="195"/>
        <end position="264"/>
    </location>
</feature>
<keyword evidence="8" id="KW-0472">Membrane</keyword>
<dbReference type="OrthoDB" id="5848685at2759"/>
<evidence type="ECO:0000256" key="15">
    <source>
        <dbReference type="SAM" id="MobiDB-lite"/>
    </source>
</evidence>
<keyword evidence="7 14" id="KW-0175">Coiled coil</keyword>
<feature type="domain" description="GRIP" evidence="16">
    <location>
        <begin position="754"/>
        <end position="803"/>
    </location>
</feature>
<evidence type="ECO:0000256" key="6">
    <source>
        <dbReference type="ARBA" id="ARBA00023034"/>
    </source>
</evidence>
<evidence type="ECO:0000256" key="2">
    <source>
        <dbReference type="ARBA" id="ARBA00004218"/>
    </source>
</evidence>
<dbReference type="Gene3D" id="1.10.220.60">
    <property type="entry name" value="GRIP domain"/>
    <property type="match status" value="1"/>
</dbReference>
<dbReference type="PANTHER" id="PTHR23157">
    <property type="entry name" value="GRIP AND COILED-COIL DOMAIN-CONTAINING PROTEIN 1"/>
    <property type="match status" value="1"/>
</dbReference>
<dbReference type="PROSITE" id="PS50913">
    <property type="entry name" value="GRIP"/>
    <property type="match status" value="1"/>
</dbReference>
<feature type="compositionally biased region" description="Low complexity" evidence="15">
    <location>
        <begin position="14"/>
        <end position="27"/>
    </location>
</feature>
<reference evidence="17 18" key="1">
    <citation type="submission" date="2019-09" db="EMBL/GenBank/DDBJ databases">
        <title>Bird 10,000 Genomes (B10K) Project - Family phase.</title>
        <authorList>
            <person name="Zhang G."/>
        </authorList>
    </citation>
    <scope>NUCLEOTIDE SEQUENCE [LARGE SCALE GENOMIC DNA]</scope>
    <source>
        <strain evidence="17">B10K-DU-012-02</strain>
    </source>
</reference>
<organism evidence="17 18">
    <name type="scientific">Buphagus erythrorhynchus</name>
    <name type="common">red-billed oxpecker</name>
    <dbReference type="NCBI Taxonomy" id="245048"/>
    <lineage>
        <taxon>Eukaryota</taxon>
        <taxon>Metazoa</taxon>
        <taxon>Chordata</taxon>
        <taxon>Craniata</taxon>
        <taxon>Vertebrata</taxon>
        <taxon>Euteleostomi</taxon>
        <taxon>Archelosauria</taxon>
        <taxon>Archosauria</taxon>
        <taxon>Dinosauria</taxon>
        <taxon>Saurischia</taxon>
        <taxon>Theropoda</taxon>
        <taxon>Coelurosauria</taxon>
        <taxon>Aves</taxon>
        <taxon>Neognathae</taxon>
        <taxon>Neoaves</taxon>
        <taxon>Telluraves</taxon>
        <taxon>Australaves</taxon>
        <taxon>Passeriformes</taxon>
        <taxon>Sturnidae</taxon>
        <taxon>Buphagus</taxon>
    </lineage>
</organism>
<accession>A0A7L3H8T3</accession>
<proteinExistence type="predicted"/>
<evidence type="ECO:0000256" key="10">
    <source>
        <dbReference type="ARBA" id="ARBA00070165"/>
    </source>
</evidence>
<evidence type="ECO:0000313" key="18">
    <source>
        <dbReference type="Proteomes" id="UP000566314"/>
    </source>
</evidence>
<comment type="subcellular location">
    <subcellularLocation>
        <location evidence="2">Cytoplasmic vesicle</location>
        <location evidence="2">Secretory vesicle</location>
        <location evidence="2">Acrosome</location>
    </subcellularLocation>
    <subcellularLocation>
        <location evidence="3">Golgi apparatus membrane</location>
        <topology evidence="3">Peripheral membrane protein</topology>
    </subcellularLocation>
    <subcellularLocation>
        <location evidence="1">Golgi apparatus</location>
        <location evidence="1">trans-Golgi network membrane</location>
    </subcellularLocation>
</comment>
<feature type="non-terminal residue" evidence="17">
    <location>
        <position position="1"/>
    </location>
</feature>
<dbReference type="GO" id="GO:0005802">
    <property type="term" value="C:trans-Golgi network"/>
    <property type="evidence" value="ECO:0007669"/>
    <property type="project" value="UniProtKB-ARBA"/>
</dbReference>
<evidence type="ECO:0000256" key="1">
    <source>
        <dbReference type="ARBA" id="ARBA00004198"/>
    </source>
</evidence>
<comment type="subunit">
    <text evidence="13">Interacts with RAB6A. Directly interacts with TBC1D23. Interacts with FAM91A1; this interaction may be mediated by TBC1D23. Interacts with ARL1; this interaction recruits Golgin-97/GOLGA1 onto the Golgi apparatus.</text>
</comment>
<evidence type="ECO:0000256" key="13">
    <source>
        <dbReference type="ARBA" id="ARBA00093537"/>
    </source>
</evidence>
<protein>
    <recommendedName>
        <fullName evidence="10">Golgin subfamily A member 1</fullName>
    </recommendedName>
    <alternativeName>
        <fullName evidence="11">Golgin-97</fullName>
    </alternativeName>
</protein>
<keyword evidence="5" id="KW-0013">ADP-ribosylation</keyword>
<feature type="coiled-coil region" evidence="14">
    <location>
        <begin position="293"/>
        <end position="369"/>
    </location>
</feature>
<feature type="non-terminal residue" evidence="17">
    <location>
        <position position="833"/>
    </location>
</feature>
<feature type="coiled-coil region" evidence="14">
    <location>
        <begin position="418"/>
        <end position="725"/>
    </location>
</feature>
<dbReference type="AlphaFoldDB" id="A0A7L3H8T3"/>
<feature type="coiled-coil region" evidence="14">
    <location>
        <begin position="139"/>
        <end position="166"/>
    </location>
</feature>
<comment type="caution">
    <text evidence="17">The sequence shown here is derived from an EMBL/GenBank/DDBJ whole genome shotgun (WGS) entry which is preliminary data.</text>
</comment>
<dbReference type="InterPro" id="IPR051952">
    <property type="entry name" value="Golgi-autophagy_related"/>
</dbReference>
<comment type="function">
    <text evidence="12">Involved in vesicular trafficking at the Golgi apparatus level. Involved in endosome-to-Golgi trafficking. Mechanistically, captures transport vesicles arriving from endosomes via the protein TBC1D23. Recognized vesicles are then tethered to the trans-Golgi before subsequent SNARE engagement and vesicle fusion. Selectively regulates E-cadherin transport from the trans-Golgi network in tubulovesicular carriers.</text>
</comment>
<evidence type="ECO:0000256" key="5">
    <source>
        <dbReference type="ARBA" id="ARBA00022765"/>
    </source>
</evidence>
<feature type="coiled-coil region" evidence="14">
    <location>
        <begin position="67"/>
        <end position="104"/>
    </location>
</feature>